<organism evidence="2 3">
    <name type="scientific">Sphingorhabdus lutea</name>
    <dbReference type="NCBI Taxonomy" id="1913578"/>
    <lineage>
        <taxon>Bacteria</taxon>
        <taxon>Pseudomonadati</taxon>
        <taxon>Pseudomonadota</taxon>
        <taxon>Alphaproteobacteria</taxon>
        <taxon>Sphingomonadales</taxon>
        <taxon>Sphingomonadaceae</taxon>
        <taxon>Sphingorhabdus</taxon>
    </lineage>
</organism>
<dbReference type="OrthoDB" id="8909581at2"/>
<dbReference type="InterPro" id="IPR010753">
    <property type="entry name" value="DUF1330"/>
</dbReference>
<evidence type="ECO:0000259" key="1">
    <source>
        <dbReference type="Pfam" id="PF07045"/>
    </source>
</evidence>
<dbReference type="STRING" id="1913578.LPB140_07310"/>
<accession>A0A1L3JBX5</accession>
<reference evidence="2 3" key="1">
    <citation type="submission" date="2016-11" db="EMBL/GenBank/DDBJ databases">
        <title>Sphingorhabdus sp. LPB0140, isolated from marine environment.</title>
        <authorList>
            <person name="Kim E."/>
            <person name="Yi H."/>
        </authorList>
    </citation>
    <scope>NUCLEOTIDE SEQUENCE [LARGE SCALE GENOMIC DNA]</scope>
    <source>
        <strain evidence="2 3">LPB0140</strain>
    </source>
</reference>
<protein>
    <submittedName>
        <fullName evidence="2">DUF1330 domain-containing protein</fullName>
    </submittedName>
</protein>
<dbReference type="SUPFAM" id="SSF54909">
    <property type="entry name" value="Dimeric alpha+beta barrel"/>
    <property type="match status" value="1"/>
</dbReference>
<dbReference type="Pfam" id="PF07045">
    <property type="entry name" value="DUF1330"/>
    <property type="match status" value="1"/>
</dbReference>
<dbReference type="PANTHER" id="PTHR40257:SF1">
    <property type="entry name" value="DUF1330 DOMAIN-CONTAINING PROTEIN"/>
    <property type="match status" value="1"/>
</dbReference>
<feature type="domain" description="DUF1330" evidence="1">
    <location>
        <begin position="53"/>
        <end position="127"/>
    </location>
</feature>
<dbReference type="EMBL" id="CP018154">
    <property type="protein sequence ID" value="APG62626.1"/>
    <property type="molecule type" value="Genomic_DNA"/>
</dbReference>
<dbReference type="AlphaFoldDB" id="A0A1L3JBX5"/>
<dbReference type="PANTHER" id="PTHR40257">
    <property type="match status" value="1"/>
</dbReference>
<dbReference type="InterPro" id="IPR011008">
    <property type="entry name" value="Dimeric_a/b-barrel"/>
</dbReference>
<dbReference type="Gene3D" id="3.30.70.100">
    <property type="match status" value="1"/>
</dbReference>
<dbReference type="KEGG" id="sphl:LPB140_07310"/>
<proteinExistence type="predicted"/>
<evidence type="ECO:0000313" key="2">
    <source>
        <dbReference type="EMBL" id="APG62626.1"/>
    </source>
</evidence>
<evidence type="ECO:0000313" key="3">
    <source>
        <dbReference type="Proteomes" id="UP000242561"/>
    </source>
</evidence>
<dbReference type="RefSeq" id="WP_072559276.1">
    <property type="nucleotide sequence ID" value="NZ_CP018154.1"/>
</dbReference>
<dbReference type="Proteomes" id="UP000242561">
    <property type="component" value="Chromosome"/>
</dbReference>
<gene>
    <name evidence="2" type="ORF">LPB140_07310</name>
</gene>
<keyword evidence="3" id="KW-1185">Reference proteome</keyword>
<sequence>MEGKNYLDPEREAFEIFKSLPRDTSIHMLNLVKFKDNATYPADHECADLSWSGKRAYEEYGKSSGPIFASVGGTIIWRGQMDVMLIGPPNQHWDTCFIAQYPNSAAFLEMVTNEEYRKVVVHRQSAVLTSRLIRFSP</sequence>
<name>A0A1L3JBX5_9SPHN</name>